<protein>
    <submittedName>
        <fullName evidence="1">Uncharacterized protein</fullName>
    </submittedName>
</protein>
<dbReference type="AlphaFoldDB" id="A0A0E9TYT1"/>
<evidence type="ECO:0000313" key="1">
    <source>
        <dbReference type="EMBL" id="JAH58105.1"/>
    </source>
</evidence>
<sequence>MPGKTLPGPPFPGAISHFIVAAHQSITKILDNVLSLDD</sequence>
<accession>A0A0E9TYT1</accession>
<organism evidence="1">
    <name type="scientific">Anguilla anguilla</name>
    <name type="common">European freshwater eel</name>
    <name type="synonym">Muraena anguilla</name>
    <dbReference type="NCBI Taxonomy" id="7936"/>
    <lineage>
        <taxon>Eukaryota</taxon>
        <taxon>Metazoa</taxon>
        <taxon>Chordata</taxon>
        <taxon>Craniata</taxon>
        <taxon>Vertebrata</taxon>
        <taxon>Euteleostomi</taxon>
        <taxon>Actinopterygii</taxon>
        <taxon>Neopterygii</taxon>
        <taxon>Teleostei</taxon>
        <taxon>Anguilliformes</taxon>
        <taxon>Anguillidae</taxon>
        <taxon>Anguilla</taxon>
    </lineage>
</organism>
<name>A0A0E9TYT1_ANGAN</name>
<reference evidence="1" key="2">
    <citation type="journal article" date="2015" name="Fish Shellfish Immunol.">
        <title>Early steps in the European eel (Anguilla anguilla)-Vibrio vulnificus interaction in the gills: Role of the RtxA13 toxin.</title>
        <authorList>
            <person name="Callol A."/>
            <person name="Pajuelo D."/>
            <person name="Ebbesson L."/>
            <person name="Teles M."/>
            <person name="MacKenzie S."/>
            <person name="Amaro C."/>
        </authorList>
    </citation>
    <scope>NUCLEOTIDE SEQUENCE</scope>
</reference>
<proteinExistence type="predicted"/>
<dbReference type="EMBL" id="GBXM01050472">
    <property type="protein sequence ID" value="JAH58105.1"/>
    <property type="molecule type" value="Transcribed_RNA"/>
</dbReference>
<reference evidence="1" key="1">
    <citation type="submission" date="2014-11" db="EMBL/GenBank/DDBJ databases">
        <authorList>
            <person name="Amaro Gonzalez C."/>
        </authorList>
    </citation>
    <scope>NUCLEOTIDE SEQUENCE</scope>
</reference>